<keyword evidence="1" id="KW-0732">Signal</keyword>
<evidence type="ECO:0000256" key="1">
    <source>
        <dbReference type="SAM" id="SignalP"/>
    </source>
</evidence>
<dbReference type="AlphaFoldDB" id="A0A0C3NRL3"/>
<reference evidence="2 3" key="1">
    <citation type="submission" date="2014-04" db="EMBL/GenBank/DDBJ databases">
        <authorList>
            <consortium name="DOE Joint Genome Institute"/>
            <person name="Kuo A."/>
            <person name="Kohler A."/>
            <person name="Costa M.D."/>
            <person name="Nagy L.G."/>
            <person name="Floudas D."/>
            <person name="Copeland A."/>
            <person name="Barry K.W."/>
            <person name="Cichocki N."/>
            <person name="Veneault-Fourrey C."/>
            <person name="LaButti K."/>
            <person name="Lindquist E.A."/>
            <person name="Lipzen A."/>
            <person name="Lundell T."/>
            <person name="Morin E."/>
            <person name="Murat C."/>
            <person name="Sun H."/>
            <person name="Tunlid A."/>
            <person name="Henrissat B."/>
            <person name="Grigoriev I.V."/>
            <person name="Hibbett D.S."/>
            <person name="Martin F."/>
            <person name="Nordberg H.P."/>
            <person name="Cantor M.N."/>
            <person name="Hua S.X."/>
        </authorList>
    </citation>
    <scope>NUCLEOTIDE SEQUENCE [LARGE SCALE GENOMIC DNA]</scope>
    <source>
        <strain evidence="2 3">Marx 270</strain>
    </source>
</reference>
<name>A0A0C3NRL3_PISTI</name>
<accession>A0A0C3NRL3</accession>
<sequence length="62" mass="6606">MLFLLSLTLFLKSVPAFVGSLDCESLGADSQLCTAVNPKRTFETEIPPHPTGVMKTVAAITP</sequence>
<evidence type="ECO:0008006" key="4">
    <source>
        <dbReference type="Google" id="ProtNLM"/>
    </source>
</evidence>
<reference evidence="3" key="2">
    <citation type="submission" date="2015-01" db="EMBL/GenBank/DDBJ databases">
        <title>Evolutionary Origins and Diversification of the Mycorrhizal Mutualists.</title>
        <authorList>
            <consortium name="DOE Joint Genome Institute"/>
            <consortium name="Mycorrhizal Genomics Consortium"/>
            <person name="Kohler A."/>
            <person name="Kuo A."/>
            <person name="Nagy L.G."/>
            <person name="Floudas D."/>
            <person name="Copeland A."/>
            <person name="Barry K.W."/>
            <person name="Cichocki N."/>
            <person name="Veneault-Fourrey C."/>
            <person name="LaButti K."/>
            <person name="Lindquist E.A."/>
            <person name="Lipzen A."/>
            <person name="Lundell T."/>
            <person name="Morin E."/>
            <person name="Murat C."/>
            <person name="Riley R."/>
            <person name="Ohm R."/>
            <person name="Sun H."/>
            <person name="Tunlid A."/>
            <person name="Henrissat B."/>
            <person name="Grigoriev I.V."/>
            <person name="Hibbett D.S."/>
            <person name="Martin F."/>
        </authorList>
    </citation>
    <scope>NUCLEOTIDE SEQUENCE [LARGE SCALE GENOMIC DNA]</scope>
    <source>
        <strain evidence="3">Marx 270</strain>
    </source>
</reference>
<dbReference type="HOGENOM" id="CLU_2905107_0_0_1"/>
<keyword evidence="3" id="KW-1185">Reference proteome</keyword>
<protein>
    <recommendedName>
        <fullName evidence="4">Secreted protein</fullName>
    </recommendedName>
</protein>
<proteinExistence type="predicted"/>
<gene>
    <name evidence="2" type="ORF">M404DRAFT_1001436</name>
</gene>
<dbReference type="EMBL" id="KN831976">
    <property type="protein sequence ID" value="KIO03505.1"/>
    <property type="molecule type" value="Genomic_DNA"/>
</dbReference>
<dbReference type="Proteomes" id="UP000054217">
    <property type="component" value="Unassembled WGS sequence"/>
</dbReference>
<evidence type="ECO:0000313" key="3">
    <source>
        <dbReference type="Proteomes" id="UP000054217"/>
    </source>
</evidence>
<dbReference type="InParanoid" id="A0A0C3NRL3"/>
<feature type="signal peptide" evidence="1">
    <location>
        <begin position="1"/>
        <end position="16"/>
    </location>
</feature>
<organism evidence="2 3">
    <name type="scientific">Pisolithus tinctorius Marx 270</name>
    <dbReference type="NCBI Taxonomy" id="870435"/>
    <lineage>
        <taxon>Eukaryota</taxon>
        <taxon>Fungi</taxon>
        <taxon>Dikarya</taxon>
        <taxon>Basidiomycota</taxon>
        <taxon>Agaricomycotina</taxon>
        <taxon>Agaricomycetes</taxon>
        <taxon>Agaricomycetidae</taxon>
        <taxon>Boletales</taxon>
        <taxon>Sclerodermatineae</taxon>
        <taxon>Pisolithaceae</taxon>
        <taxon>Pisolithus</taxon>
    </lineage>
</organism>
<feature type="chain" id="PRO_5002180287" description="Secreted protein" evidence="1">
    <location>
        <begin position="17"/>
        <end position="62"/>
    </location>
</feature>
<evidence type="ECO:0000313" key="2">
    <source>
        <dbReference type="EMBL" id="KIO03505.1"/>
    </source>
</evidence>